<evidence type="ECO:0000256" key="7">
    <source>
        <dbReference type="ARBA" id="ARBA00023004"/>
    </source>
</evidence>
<keyword evidence="3 12" id="KW-0812">Transmembrane</keyword>
<evidence type="ECO:0000256" key="12">
    <source>
        <dbReference type="HAMAP-Rule" id="MF_01665"/>
    </source>
</evidence>
<protein>
    <recommendedName>
        <fullName evidence="12">Heme A synthase</fullName>
        <shortName evidence="12">HAS</shortName>
        <ecNumber evidence="12">1.17.99.9</ecNumber>
    </recommendedName>
    <alternativeName>
        <fullName evidence="12">Cytochrome aa3-controlling protein</fullName>
    </alternativeName>
</protein>
<evidence type="ECO:0000256" key="1">
    <source>
        <dbReference type="ARBA" id="ARBA00001970"/>
    </source>
</evidence>
<organism evidence="13 14">
    <name type="scientific">Rhizomicrobium electricum</name>
    <dbReference type="NCBI Taxonomy" id="480070"/>
    <lineage>
        <taxon>Bacteria</taxon>
        <taxon>Pseudomonadati</taxon>
        <taxon>Pseudomonadota</taxon>
        <taxon>Alphaproteobacteria</taxon>
        <taxon>Micropepsales</taxon>
        <taxon>Micropepsaceae</taxon>
        <taxon>Rhizomicrobium</taxon>
    </lineage>
</organism>
<feature type="transmembrane region" description="Helical" evidence="12">
    <location>
        <begin position="102"/>
        <end position="120"/>
    </location>
</feature>
<dbReference type="PANTHER" id="PTHR23289">
    <property type="entry name" value="CYTOCHROME C OXIDASE ASSEMBLY PROTEIN COX15"/>
    <property type="match status" value="1"/>
</dbReference>
<dbReference type="EMBL" id="BAAADD010000008">
    <property type="protein sequence ID" value="GAA0579819.1"/>
    <property type="molecule type" value="Genomic_DNA"/>
</dbReference>
<comment type="caution">
    <text evidence="13">The sequence shown here is derived from an EMBL/GenBank/DDBJ whole genome shotgun (WGS) entry which is preliminary data.</text>
</comment>
<evidence type="ECO:0000256" key="8">
    <source>
        <dbReference type="ARBA" id="ARBA00023133"/>
    </source>
</evidence>
<keyword evidence="4 12" id="KW-0479">Metal-binding</keyword>
<accession>A0ABP3Q497</accession>
<evidence type="ECO:0000256" key="10">
    <source>
        <dbReference type="ARBA" id="ARBA00044501"/>
    </source>
</evidence>
<keyword evidence="12" id="KW-1003">Cell membrane</keyword>
<feature type="transmembrane region" description="Helical" evidence="12">
    <location>
        <begin position="262"/>
        <end position="284"/>
    </location>
</feature>
<feature type="transmembrane region" description="Helical" evidence="12">
    <location>
        <begin position="135"/>
        <end position="154"/>
    </location>
</feature>
<feature type="binding site" description="axial binding residue" evidence="12">
    <location>
        <position position="294"/>
    </location>
    <ligand>
        <name>heme</name>
        <dbReference type="ChEBI" id="CHEBI:30413"/>
    </ligand>
    <ligandPart>
        <name>Fe</name>
        <dbReference type="ChEBI" id="CHEBI:18248"/>
    </ligandPart>
</feature>
<evidence type="ECO:0000313" key="14">
    <source>
        <dbReference type="Proteomes" id="UP001499951"/>
    </source>
</evidence>
<dbReference type="Pfam" id="PF02628">
    <property type="entry name" value="COX15-CtaA"/>
    <property type="match status" value="1"/>
</dbReference>
<dbReference type="PANTHER" id="PTHR23289:SF2">
    <property type="entry name" value="CYTOCHROME C OXIDASE ASSEMBLY PROTEIN COX15 HOMOLOG"/>
    <property type="match status" value="1"/>
</dbReference>
<feature type="transmembrane region" description="Helical" evidence="12">
    <location>
        <begin position="72"/>
        <end position="90"/>
    </location>
</feature>
<evidence type="ECO:0000256" key="4">
    <source>
        <dbReference type="ARBA" id="ARBA00022723"/>
    </source>
</evidence>
<comment type="caution">
    <text evidence="12">Lacks conserved residue(s) required for the propagation of feature annotation.</text>
</comment>
<gene>
    <name evidence="12" type="primary">ctaA</name>
    <name evidence="13" type="ORF">GCM10008942_30890</name>
</gene>
<proteinExistence type="inferred from homology"/>
<dbReference type="HAMAP" id="MF_01665">
    <property type="entry name" value="HemeA_synth_type2"/>
    <property type="match status" value="1"/>
</dbReference>
<keyword evidence="6 12" id="KW-0560">Oxidoreductase</keyword>
<feature type="transmembrane region" description="Helical" evidence="12">
    <location>
        <begin position="290"/>
        <end position="310"/>
    </location>
</feature>
<comment type="pathway">
    <text evidence="10 12">Porphyrin-containing compound metabolism; heme A biosynthesis; heme A from heme O: step 1/1.</text>
</comment>
<evidence type="ECO:0000256" key="5">
    <source>
        <dbReference type="ARBA" id="ARBA00022989"/>
    </source>
</evidence>
<dbReference type="InterPro" id="IPR003780">
    <property type="entry name" value="COX15/CtaA_fam"/>
</dbReference>
<keyword evidence="8 12" id="KW-0350">Heme biosynthesis</keyword>
<evidence type="ECO:0000256" key="2">
    <source>
        <dbReference type="ARBA" id="ARBA00004141"/>
    </source>
</evidence>
<comment type="function">
    <text evidence="12">Catalyzes the conversion of heme O to heme A by two successive hydroxylations of the methyl group at C8. The first hydroxylation forms heme I, the second hydroxylation results in an unstable dihydroxymethyl group, which spontaneously dehydrates, resulting in the formyl group of heme A.</text>
</comment>
<dbReference type="InterPro" id="IPR023754">
    <property type="entry name" value="HemeA_Synthase_type2"/>
</dbReference>
<feature type="transmembrane region" description="Helical" evidence="12">
    <location>
        <begin position="234"/>
        <end position="250"/>
    </location>
</feature>
<keyword evidence="9 12" id="KW-0472">Membrane</keyword>
<keyword evidence="5 12" id="KW-1133">Transmembrane helix</keyword>
<evidence type="ECO:0000313" key="13">
    <source>
        <dbReference type="EMBL" id="GAA0579819.1"/>
    </source>
</evidence>
<comment type="catalytic activity">
    <reaction evidence="11">
        <text>Fe(II)-heme o + 2 A + H2O = Fe(II)-heme a + 2 AH2</text>
        <dbReference type="Rhea" id="RHEA:63388"/>
        <dbReference type="ChEBI" id="CHEBI:13193"/>
        <dbReference type="ChEBI" id="CHEBI:15377"/>
        <dbReference type="ChEBI" id="CHEBI:17499"/>
        <dbReference type="ChEBI" id="CHEBI:60530"/>
        <dbReference type="ChEBI" id="CHEBI:61715"/>
        <dbReference type="EC" id="1.17.99.9"/>
    </reaction>
    <physiologicalReaction direction="left-to-right" evidence="11">
        <dbReference type="Rhea" id="RHEA:63389"/>
    </physiologicalReaction>
</comment>
<feature type="transmembrane region" description="Helical" evidence="12">
    <location>
        <begin position="174"/>
        <end position="196"/>
    </location>
</feature>
<sequence>MLAVGGLTRLTGSGLSITEWDPIVGAIPPLSHADWQAAFSKYQQIPQYRLENAGMTLEAFKGIFWWEWAHRFLGRAIGFAFLLPFLWFAATGAIGRKDWGRMLILFLLGGLQGFVGWWMVQSGLEVRVSVSQYRLAIHLGVAVLLLGAILWVGLEYLRGRPEGHVNKTTKIAGWFTVLVFVQMLLGALVAGLHAGLVYNTWPLMDGAVVPEGAFSDGWLSFSENPGLAQFDHRVVAYAVALFAWFFWSWLRTHSKPTLMVRRAANTVLAVTLAQVVLGVVTLLYQVPVALAALHQVVAALLFSAALWLTFELRRAQSFIA</sequence>
<comment type="subcellular location">
    <subcellularLocation>
        <location evidence="12">Cell membrane</location>
        <topology evidence="12">Multi-pass membrane protein</topology>
    </subcellularLocation>
    <subcellularLocation>
        <location evidence="2">Membrane</location>
        <topology evidence="2">Multi-pass membrane protein</topology>
    </subcellularLocation>
</comment>
<dbReference type="Proteomes" id="UP001499951">
    <property type="component" value="Unassembled WGS sequence"/>
</dbReference>
<comment type="similarity">
    <text evidence="12">Belongs to the COX15/CtaA family. Type 2 subfamily.</text>
</comment>
<keyword evidence="14" id="KW-1185">Reference proteome</keyword>
<evidence type="ECO:0000256" key="3">
    <source>
        <dbReference type="ARBA" id="ARBA00022692"/>
    </source>
</evidence>
<comment type="subunit">
    <text evidence="12">Interacts with CtaB.</text>
</comment>
<name>A0ABP3Q497_9PROT</name>
<reference evidence="14" key="1">
    <citation type="journal article" date="2019" name="Int. J. Syst. Evol. Microbiol.">
        <title>The Global Catalogue of Microorganisms (GCM) 10K type strain sequencing project: providing services to taxonomists for standard genome sequencing and annotation.</title>
        <authorList>
            <consortium name="The Broad Institute Genomics Platform"/>
            <consortium name="The Broad Institute Genome Sequencing Center for Infectious Disease"/>
            <person name="Wu L."/>
            <person name="Ma J."/>
        </authorList>
    </citation>
    <scope>NUCLEOTIDE SEQUENCE [LARGE SCALE GENOMIC DNA]</scope>
    <source>
        <strain evidence="14">JCM 15089</strain>
    </source>
</reference>
<comment type="cofactor">
    <cofactor evidence="1 12">
        <name>heme b</name>
        <dbReference type="ChEBI" id="CHEBI:60344"/>
    </cofactor>
</comment>
<evidence type="ECO:0000256" key="9">
    <source>
        <dbReference type="ARBA" id="ARBA00023136"/>
    </source>
</evidence>
<evidence type="ECO:0000256" key="11">
    <source>
        <dbReference type="ARBA" id="ARBA00048044"/>
    </source>
</evidence>
<dbReference type="EC" id="1.17.99.9" evidence="12"/>
<evidence type="ECO:0000256" key="6">
    <source>
        <dbReference type="ARBA" id="ARBA00023002"/>
    </source>
</evidence>
<feature type="binding site" description="axial binding residue" evidence="12">
    <location>
        <position position="232"/>
    </location>
    <ligand>
        <name>heme</name>
        <dbReference type="ChEBI" id="CHEBI:30413"/>
    </ligand>
    <ligandPart>
        <name>Fe</name>
        <dbReference type="ChEBI" id="CHEBI:18248"/>
    </ligandPart>
</feature>
<keyword evidence="7 12" id="KW-0408">Iron</keyword>